<feature type="compositionally biased region" description="Polar residues" evidence="12">
    <location>
        <begin position="104"/>
        <end position="120"/>
    </location>
</feature>
<evidence type="ECO:0000256" key="11">
    <source>
        <dbReference type="SAM" id="Coils"/>
    </source>
</evidence>
<evidence type="ECO:0000256" key="4">
    <source>
        <dbReference type="ARBA" id="ARBA00022490"/>
    </source>
</evidence>
<dbReference type="Pfam" id="PF15678">
    <property type="entry name" value="SPICE"/>
    <property type="match status" value="1"/>
</dbReference>
<dbReference type="GO" id="GO:0005814">
    <property type="term" value="C:centriole"/>
    <property type="evidence" value="ECO:0007669"/>
    <property type="project" value="UniProtKB-SubCell"/>
</dbReference>
<keyword evidence="7 11" id="KW-0175">Coiled coil</keyword>
<evidence type="ECO:0000256" key="7">
    <source>
        <dbReference type="ARBA" id="ARBA00023054"/>
    </source>
</evidence>
<keyword evidence="8" id="KW-0206">Cytoskeleton</keyword>
<evidence type="ECO:0000313" key="13">
    <source>
        <dbReference type="EMBL" id="KAK3089640.1"/>
    </source>
</evidence>
<evidence type="ECO:0000256" key="3">
    <source>
        <dbReference type="ARBA" id="ARBA00018313"/>
    </source>
</evidence>
<dbReference type="InterPro" id="IPR031387">
    <property type="entry name" value="SPICE1"/>
</dbReference>
<dbReference type="GO" id="GO:0046599">
    <property type="term" value="P:regulation of centriole replication"/>
    <property type="evidence" value="ECO:0007669"/>
    <property type="project" value="TreeGrafter"/>
</dbReference>
<organism evidence="13 14">
    <name type="scientific">Pinctada imbricata</name>
    <name type="common">Atlantic pearl-oyster</name>
    <name type="synonym">Pinctada martensii</name>
    <dbReference type="NCBI Taxonomy" id="66713"/>
    <lineage>
        <taxon>Eukaryota</taxon>
        <taxon>Metazoa</taxon>
        <taxon>Spiralia</taxon>
        <taxon>Lophotrochozoa</taxon>
        <taxon>Mollusca</taxon>
        <taxon>Bivalvia</taxon>
        <taxon>Autobranchia</taxon>
        <taxon>Pteriomorphia</taxon>
        <taxon>Pterioida</taxon>
        <taxon>Pterioidea</taxon>
        <taxon>Pteriidae</taxon>
        <taxon>Pinctada</taxon>
    </lineage>
</organism>
<keyword evidence="9" id="KW-0131">Cell cycle</keyword>
<comment type="caution">
    <text evidence="13">The sequence shown here is derived from an EMBL/GenBank/DDBJ whole genome shotgun (WGS) entry which is preliminary data.</text>
</comment>
<feature type="non-terminal residue" evidence="13">
    <location>
        <position position="1"/>
    </location>
</feature>
<feature type="coiled-coil region" evidence="11">
    <location>
        <begin position="550"/>
        <end position="577"/>
    </location>
</feature>
<accession>A0AA88XWE7</accession>
<dbReference type="GO" id="GO:0005813">
    <property type="term" value="C:centrosome"/>
    <property type="evidence" value="ECO:0007669"/>
    <property type="project" value="TreeGrafter"/>
</dbReference>
<sequence length="653" mass="72682">SDDGDAPEPITYQPKMNMQRFQQFLAAEEKNNTLSTISGQAHLSHLDHGPVQSTRIQDTQSLQTTRENAFTTPPKKRHDESIEILRSPKSAINDTKKIKKTKPRVNQDNAQHNVTTNNNTSSFQLTDLRKVLEGLENEIAEYERQTGRGPAAEQPRQETFSGYTLSLVDSVTKLTRYLKENDLRLRAEMTVREQLTQDVSQLTSLIDALTSDIIHTQEEYAKLQSDFVRYKQQSHDEIGLLKEALSNAGLLHTPSESTNEERVPSEFLTEEKTPPRSRPELVKPTFYHDEDAPRELNGLPPHLNPEATAILLSPPVRKTRVQGEEDVYQHGSIQGGQSAFVDMARLAGNSHGSNSVPSNTGMTQSAEIPEQLHAVPRSGHPLYTNASAAPSVGIPYHPQRHSMIPQPVYSRGQQPVQAPQVIQHIPPQQFDPRVIAHNDPRVNGHIDPRANCQNDPRVNGQNDPRVSGQVSGFKTHENDNVSRRLEQNPVVVVSKPLPHNIVQPSTQVNGNRVSVPRPTPLVQSNVGLPLQRGPEQPHQASETGKGGEDRDFLASQIAELNKQHEEAQRRLRTIMQQQPPQGGANNHTTQRTVQENSVSPPISPISQRSENFISIQGMSYQNLNFNPRLGRGITVSLPTVDLSLDSSPEMRLA</sequence>
<dbReference type="PANTHER" id="PTHR31167">
    <property type="entry name" value="SPINDLE AND CENTRIOLE ASSOCIATED PROTEIN 1 SPICE1"/>
    <property type="match status" value="1"/>
</dbReference>
<evidence type="ECO:0000313" key="14">
    <source>
        <dbReference type="Proteomes" id="UP001186944"/>
    </source>
</evidence>
<evidence type="ECO:0000256" key="1">
    <source>
        <dbReference type="ARBA" id="ARBA00004114"/>
    </source>
</evidence>
<dbReference type="PANTHER" id="PTHR31167:SF3">
    <property type="entry name" value="SPINDLE AND CENTRIOLE-ASSOCIATED PROTEIN 1"/>
    <property type="match status" value="1"/>
</dbReference>
<dbReference type="Proteomes" id="UP001186944">
    <property type="component" value="Unassembled WGS sequence"/>
</dbReference>
<dbReference type="GO" id="GO:0051301">
    <property type="term" value="P:cell division"/>
    <property type="evidence" value="ECO:0007669"/>
    <property type="project" value="UniProtKB-KW"/>
</dbReference>
<feature type="region of interest" description="Disordered" evidence="12">
    <location>
        <begin position="527"/>
        <end position="548"/>
    </location>
</feature>
<comment type="subcellular location">
    <subcellularLocation>
        <location evidence="1">Cytoplasm</location>
        <location evidence="1">Cytoskeleton</location>
        <location evidence="1">Microtubule organizing center</location>
        <location evidence="1">Centrosome</location>
        <location evidence="1">Centriole</location>
    </subcellularLocation>
    <subcellularLocation>
        <location evidence="2">Cytoplasm</location>
        <location evidence="2">Cytoskeleton</location>
        <location evidence="2">Spindle</location>
    </subcellularLocation>
</comment>
<feature type="compositionally biased region" description="Polar residues" evidence="12">
    <location>
        <begin position="451"/>
        <end position="472"/>
    </location>
</feature>
<feature type="coiled-coil region" evidence="11">
    <location>
        <begin position="192"/>
        <end position="226"/>
    </location>
</feature>
<keyword evidence="5" id="KW-0132">Cell division</keyword>
<keyword evidence="14" id="KW-1185">Reference proteome</keyword>
<dbReference type="AlphaFoldDB" id="A0AA88XWE7"/>
<evidence type="ECO:0000256" key="8">
    <source>
        <dbReference type="ARBA" id="ARBA00023212"/>
    </source>
</evidence>
<keyword evidence="6" id="KW-0498">Mitosis</keyword>
<keyword evidence="4" id="KW-0963">Cytoplasm</keyword>
<gene>
    <name evidence="13" type="ORF">FSP39_005265</name>
</gene>
<evidence type="ECO:0000256" key="5">
    <source>
        <dbReference type="ARBA" id="ARBA00022618"/>
    </source>
</evidence>
<evidence type="ECO:0000256" key="10">
    <source>
        <dbReference type="ARBA" id="ARBA00030722"/>
    </source>
</evidence>
<proteinExistence type="predicted"/>
<evidence type="ECO:0000256" key="12">
    <source>
        <dbReference type="SAM" id="MobiDB-lite"/>
    </source>
</evidence>
<dbReference type="GO" id="GO:0090307">
    <property type="term" value="P:mitotic spindle assembly"/>
    <property type="evidence" value="ECO:0007669"/>
    <property type="project" value="InterPro"/>
</dbReference>
<feature type="region of interest" description="Disordered" evidence="12">
    <location>
        <begin position="577"/>
        <end position="604"/>
    </location>
</feature>
<feature type="region of interest" description="Disordered" evidence="12">
    <location>
        <begin position="99"/>
        <end position="120"/>
    </location>
</feature>
<evidence type="ECO:0000256" key="2">
    <source>
        <dbReference type="ARBA" id="ARBA00004186"/>
    </source>
</evidence>
<feature type="region of interest" description="Disordered" evidence="12">
    <location>
        <begin position="447"/>
        <end position="478"/>
    </location>
</feature>
<feature type="compositionally biased region" description="Basic and acidic residues" evidence="12">
    <location>
        <begin position="259"/>
        <end position="282"/>
    </location>
</feature>
<dbReference type="GO" id="GO:0051310">
    <property type="term" value="P:metaphase chromosome alignment"/>
    <property type="evidence" value="ECO:0007669"/>
    <property type="project" value="TreeGrafter"/>
</dbReference>
<feature type="region of interest" description="Disordered" evidence="12">
    <location>
        <begin position="251"/>
        <end position="282"/>
    </location>
</feature>
<protein>
    <recommendedName>
        <fullName evidence="3">Spindle and centriole-associated protein 1</fullName>
    </recommendedName>
    <alternativeName>
        <fullName evidence="10">Coiled-coil domain-containing protein 52</fullName>
    </alternativeName>
</protein>
<reference evidence="13" key="1">
    <citation type="submission" date="2019-08" db="EMBL/GenBank/DDBJ databases">
        <title>The improved chromosome-level genome for the pearl oyster Pinctada fucata martensii using PacBio sequencing and Hi-C.</title>
        <authorList>
            <person name="Zheng Z."/>
        </authorList>
    </citation>
    <scope>NUCLEOTIDE SEQUENCE</scope>
    <source>
        <strain evidence="13">ZZ-2019</strain>
        <tissue evidence="13">Adductor muscle</tissue>
    </source>
</reference>
<evidence type="ECO:0000256" key="9">
    <source>
        <dbReference type="ARBA" id="ARBA00023306"/>
    </source>
</evidence>
<dbReference type="GO" id="GO:0005819">
    <property type="term" value="C:spindle"/>
    <property type="evidence" value="ECO:0007669"/>
    <property type="project" value="UniProtKB-SubCell"/>
</dbReference>
<evidence type="ECO:0000256" key="6">
    <source>
        <dbReference type="ARBA" id="ARBA00022776"/>
    </source>
</evidence>
<dbReference type="EMBL" id="VSWD01000010">
    <property type="protein sequence ID" value="KAK3089640.1"/>
    <property type="molecule type" value="Genomic_DNA"/>
</dbReference>
<name>A0AA88XWE7_PINIB</name>